<gene>
    <name evidence="20" type="primary">treZ</name>
    <name evidence="20" type="ORF">IF651_02590</name>
</gene>
<dbReference type="CDD" id="cd11325">
    <property type="entry name" value="AmyAc_GTHase"/>
    <property type="match status" value="1"/>
</dbReference>
<keyword evidence="6" id="KW-0963">Cytoplasm</keyword>
<feature type="domain" description="Glycosyl hydrolase family 13 catalytic" evidence="19">
    <location>
        <begin position="125"/>
        <end position="470"/>
    </location>
</feature>
<evidence type="ECO:0000256" key="18">
    <source>
        <dbReference type="SAM" id="MobiDB-lite"/>
    </source>
</evidence>
<evidence type="ECO:0000256" key="7">
    <source>
        <dbReference type="ARBA" id="ARBA00022801"/>
    </source>
</evidence>
<dbReference type="Gene3D" id="3.20.20.80">
    <property type="entry name" value="Glycosidases"/>
    <property type="match status" value="1"/>
</dbReference>
<dbReference type="InterPro" id="IPR012768">
    <property type="entry name" value="Trehalose_TreZ"/>
</dbReference>
<evidence type="ECO:0000256" key="14">
    <source>
        <dbReference type="PIRNR" id="PIRNR006337"/>
    </source>
</evidence>
<reference evidence="20" key="1">
    <citation type="journal article" date="2018" name="Curr. Microbiol.">
        <title>Cellulosimicrobium arenosum sp. nov., Isolated from Marine Sediment Sand.</title>
        <authorList>
            <person name="Oh M."/>
            <person name="Kim J.H."/>
            <person name="Yoon J.H."/>
            <person name="Schumann P."/>
            <person name="Kim W."/>
        </authorList>
    </citation>
    <scope>NUCLEOTIDE SEQUENCE</scope>
    <source>
        <strain evidence="20">KCTC 49039</strain>
    </source>
</reference>
<evidence type="ECO:0000256" key="5">
    <source>
        <dbReference type="ARBA" id="ARBA00015938"/>
    </source>
</evidence>
<comment type="caution">
    <text evidence="20">The sequence shown here is derived from an EMBL/GenBank/DDBJ whole genome shotgun (WGS) entry which is preliminary data.</text>
</comment>
<dbReference type="Pfam" id="PF00128">
    <property type="entry name" value="Alpha-amylase"/>
    <property type="match status" value="1"/>
</dbReference>
<accession>A0A927G745</accession>
<sequence length="622" mass="67475">MTQAPEPQGTPEIPVPGPRPVVWAPAARTVDLLLPEQGSATFDGSRREGLRLVGAHVPGWWGYDHELEPGTDYGYSIDGGPGRPDPRSPRQPYGVHGPSRTFDPAFAWSDAAWAGRDVRGEVLYELHVGTFTDQGTLDAAIERLDELADLGVGAVELMPVAAFGGTWGWGYDGVHLYAVHEPYGGPRALQRFVDAAHARGLAVVLDVVHNHLGPSGNYLPEFGPYFTDAHSTPWGSAVNLDRSGNREVREWILCNALRWFTDFHVDALRLDAVHALVDDSPTHLLVELSRAVARLEEELARPLTLVAESDENDPTTITDAEVGGRGMHAQWADDVHHAVHALLTGERHAYYVDFGSVAVLRKALTGAFVHDGTWSTFRARDWGRPVPPGTDGHAFVVCTQNHDQVGNRARGDRPSATLDAGGLAIAAALVLASPFTPMLFMGEEWGTSTPWQYFTDHDDPDLAQAIREGRAAEFGGHGWDGGDAVPDPQDRATRDASVLDRSQRHVGEHARLLEWYRTLIALRSRPDVRSGDLSLVRVHGPGGPGDDAAAEEHRVDGPGDGPAFVVDRRTVAVAVNLGAVDRTVRLDLGGTPRLVAAWDERTTVHGRSVELPARSVAVLAWR</sequence>
<dbReference type="NCBIfam" id="TIGR02402">
    <property type="entry name" value="trehalose_TreZ"/>
    <property type="match status" value="1"/>
</dbReference>
<comment type="pathway">
    <text evidence="2 14">Glycan biosynthesis; trehalose biosynthesis.</text>
</comment>
<keyword evidence="9 14" id="KW-0326">Glycosidase</keyword>
<dbReference type="RefSeq" id="WP_191827477.1">
    <property type="nucleotide sequence ID" value="NZ_JACYHB010000001.1"/>
</dbReference>
<keyword evidence="21" id="KW-1185">Reference proteome</keyword>
<evidence type="ECO:0000313" key="21">
    <source>
        <dbReference type="Proteomes" id="UP000610846"/>
    </source>
</evidence>
<feature type="binding site" evidence="16">
    <location>
        <begin position="402"/>
        <end position="407"/>
    </location>
    <ligand>
        <name>substrate</name>
    </ligand>
</feature>
<protein>
    <recommendedName>
        <fullName evidence="5 13">Malto-oligosyltrehalose trehalohydrolase</fullName>
        <shortName evidence="14">MTHase</shortName>
        <ecNumber evidence="4 13">3.2.1.141</ecNumber>
    </recommendedName>
    <alternativeName>
        <fullName evidence="11 14">4-alpha-D-((1-&gt;4)-alpha-D-glucano)trehalose trehalohydrolase</fullName>
    </alternativeName>
    <alternativeName>
        <fullName evidence="10 14">Maltooligosyl trehalose trehalohydrolase</fullName>
    </alternativeName>
</protein>
<feature type="site" description="Transition state stabilizer" evidence="17">
    <location>
        <position position="403"/>
    </location>
</feature>
<dbReference type="SUPFAM" id="SSF51445">
    <property type="entry name" value="(Trans)glycosidases"/>
    <property type="match status" value="1"/>
</dbReference>
<feature type="binding site" evidence="16">
    <location>
        <begin position="333"/>
        <end position="337"/>
    </location>
    <ligand>
        <name>substrate</name>
    </ligand>
</feature>
<evidence type="ECO:0000256" key="2">
    <source>
        <dbReference type="ARBA" id="ARBA00005199"/>
    </source>
</evidence>
<dbReference type="GO" id="GO:0005737">
    <property type="term" value="C:cytoplasm"/>
    <property type="evidence" value="ECO:0007669"/>
    <property type="project" value="UniProtKB-SubCell"/>
</dbReference>
<feature type="active site" description="Nucleophile" evidence="15">
    <location>
        <position position="271"/>
    </location>
</feature>
<evidence type="ECO:0000256" key="1">
    <source>
        <dbReference type="ARBA" id="ARBA00004496"/>
    </source>
</evidence>
<dbReference type="Gene3D" id="1.10.10.760">
    <property type="entry name" value="E-set domains of sugar-utilizing enzymes"/>
    <property type="match status" value="1"/>
</dbReference>
<comment type="catalytic activity">
    <reaction evidence="12 14">
        <text>hydrolysis of (1-&gt;4)-alpha-D-glucosidic linkage in 4-alpha-D-[(1-&gt;4)-alpha-D-glucanosyl]n trehalose to yield trehalose and (1-&gt;4)-alpha-D-glucan.</text>
        <dbReference type="EC" id="3.2.1.141"/>
    </reaction>
</comment>
<dbReference type="EC" id="3.2.1.141" evidence="4 13"/>
<evidence type="ECO:0000256" key="8">
    <source>
        <dbReference type="ARBA" id="ARBA00023277"/>
    </source>
</evidence>
<feature type="active site" description="Proton donor" evidence="15">
    <location>
        <position position="308"/>
    </location>
</feature>
<feature type="region of interest" description="Disordered" evidence="18">
    <location>
        <begin position="1"/>
        <end position="20"/>
    </location>
</feature>
<evidence type="ECO:0000256" key="6">
    <source>
        <dbReference type="ARBA" id="ARBA00022490"/>
    </source>
</evidence>
<keyword evidence="7 14" id="KW-0378">Hydrolase</keyword>
<evidence type="ECO:0000256" key="12">
    <source>
        <dbReference type="ARBA" id="ARBA00034013"/>
    </source>
</evidence>
<name>A0A927G745_9MICO</name>
<dbReference type="Gene3D" id="2.60.40.10">
    <property type="entry name" value="Immunoglobulins"/>
    <property type="match status" value="1"/>
</dbReference>
<proteinExistence type="inferred from homology"/>
<dbReference type="PIRSF" id="PIRSF006337">
    <property type="entry name" value="Trehalose_TreZ"/>
    <property type="match status" value="1"/>
</dbReference>
<comment type="subcellular location">
    <subcellularLocation>
        <location evidence="1 15">Cytoplasm</location>
    </subcellularLocation>
</comment>
<dbReference type="InterPro" id="IPR044901">
    <property type="entry name" value="Trehalose_TreZ_E-set_sf"/>
</dbReference>
<dbReference type="InterPro" id="IPR013783">
    <property type="entry name" value="Ig-like_fold"/>
</dbReference>
<evidence type="ECO:0000256" key="11">
    <source>
        <dbReference type="ARBA" id="ARBA00033284"/>
    </source>
</evidence>
<dbReference type="InterPro" id="IPR014756">
    <property type="entry name" value="Ig_E-set"/>
</dbReference>
<feature type="region of interest" description="Disordered" evidence="18">
    <location>
        <begin position="72"/>
        <end position="96"/>
    </location>
</feature>
<keyword evidence="8" id="KW-0119">Carbohydrate metabolism</keyword>
<organism evidence="20 21">
    <name type="scientific">Cellulosimicrobium arenosum</name>
    <dbReference type="NCBI Taxonomy" id="2708133"/>
    <lineage>
        <taxon>Bacteria</taxon>
        <taxon>Bacillati</taxon>
        <taxon>Actinomycetota</taxon>
        <taxon>Actinomycetes</taxon>
        <taxon>Micrococcales</taxon>
        <taxon>Promicromonosporaceae</taxon>
        <taxon>Cellulosimicrobium</taxon>
    </lineage>
</organism>
<feature type="compositionally biased region" description="Basic and acidic residues" evidence="18">
    <location>
        <begin position="488"/>
        <end position="500"/>
    </location>
</feature>
<dbReference type="InterPro" id="IPR006047">
    <property type="entry name" value="GH13_cat_dom"/>
</dbReference>
<feature type="region of interest" description="Disordered" evidence="18">
    <location>
        <begin position="474"/>
        <end position="500"/>
    </location>
</feature>
<evidence type="ECO:0000256" key="3">
    <source>
        <dbReference type="ARBA" id="ARBA00008061"/>
    </source>
</evidence>
<dbReference type="GO" id="GO:0033942">
    <property type="term" value="F:4-alpha-D-(1-&gt;4)-alpha-D-glucanotrehalose trehalohydrolase activity"/>
    <property type="evidence" value="ECO:0007669"/>
    <property type="project" value="UniProtKB-EC"/>
</dbReference>
<evidence type="ECO:0000256" key="13">
    <source>
        <dbReference type="NCBIfam" id="TIGR02402"/>
    </source>
</evidence>
<dbReference type="SUPFAM" id="SSF81296">
    <property type="entry name" value="E set domains"/>
    <property type="match status" value="1"/>
</dbReference>
<evidence type="ECO:0000256" key="15">
    <source>
        <dbReference type="PIRSR" id="PIRSR006337-1"/>
    </source>
</evidence>
<evidence type="ECO:0000256" key="10">
    <source>
        <dbReference type="ARBA" id="ARBA00032057"/>
    </source>
</evidence>
<dbReference type="SMART" id="SM00642">
    <property type="entry name" value="Aamy"/>
    <property type="match status" value="1"/>
</dbReference>
<dbReference type="AlphaFoldDB" id="A0A927G745"/>
<evidence type="ECO:0000256" key="16">
    <source>
        <dbReference type="PIRSR" id="PIRSR006337-2"/>
    </source>
</evidence>
<evidence type="ECO:0000256" key="17">
    <source>
        <dbReference type="PIRSR" id="PIRSR006337-3"/>
    </source>
</evidence>
<evidence type="ECO:0000256" key="4">
    <source>
        <dbReference type="ARBA" id="ARBA00012268"/>
    </source>
</evidence>
<evidence type="ECO:0000313" key="20">
    <source>
        <dbReference type="EMBL" id="MBD8077943.1"/>
    </source>
</evidence>
<dbReference type="PANTHER" id="PTHR43651:SF11">
    <property type="entry name" value="MALTO-OLIGOSYLTREHALOSE TREHALOHYDROLASE"/>
    <property type="match status" value="1"/>
</dbReference>
<reference evidence="20" key="2">
    <citation type="submission" date="2020-09" db="EMBL/GenBank/DDBJ databases">
        <authorList>
            <person name="Yu Y."/>
        </authorList>
    </citation>
    <scope>NUCLEOTIDE SEQUENCE</scope>
    <source>
        <strain evidence="20">KCTC 49039</strain>
    </source>
</reference>
<dbReference type="PANTHER" id="PTHR43651">
    <property type="entry name" value="1,4-ALPHA-GLUCAN-BRANCHING ENZYME"/>
    <property type="match status" value="1"/>
</dbReference>
<evidence type="ECO:0000259" key="19">
    <source>
        <dbReference type="SMART" id="SM00642"/>
    </source>
</evidence>
<evidence type="ECO:0000256" key="9">
    <source>
        <dbReference type="ARBA" id="ARBA00023295"/>
    </source>
</evidence>
<dbReference type="Proteomes" id="UP000610846">
    <property type="component" value="Unassembled WGS sequence"/>
</dbReference>
<comment type="similarity">
    <text evidence="3 14">Belongs to the glycosyl hydrolase 13 family.</text>
</comment>
<dbReference type="InterPro" id="IPR017853">
    <property type="entry name" value="GH"/>
</dbReference>
<feature type="binding site" evidence="16">
    <location>
        <begin position="269"/>
        <end position="274"/>
    </location>
    <ligand>
        <name>substrate</name>
    </ligand>
</feature>
<dbReference type="EMBL" id="JACYHB010000001">
    <property type="protein sequence ID" value="MBD8077943.1"/>
    <property type="molecule type" value="Genomic_DNA"/>
</dbReference>
<dbReference type="GO" id="GO:0005992">
    <property type="term" value="P:trehalose biosynthetic process"/>
    <property type="evidence" value="ECO:0007669"/>
    <property type="project" value="UniProtKB-UniRule"/>
</dbReference>